<gene>
    <name evidence="4" type="primary">yhbY</name>
    <name evidence="4" type="ORF">HA336_07685</name>
</gene>
<accession>A0A832T7L9</accession>
<evidence type="ECO:0000313" key="4">
    <source>
        <dbReference type="EMBL" id="HII71094.1"/>
    </source>
</evidence>
<dbReference type="RefSeq" id="WP_011019989.1">
    <property type="nucleotide sequence ID" value="NZ_DUJS01000005.1"/>
</dbReference>
<dbReference type="PANTHER" id="PTHR40065">
    <property type="entry name" value="RNA-BINDING PROTEIN YHBY"/>
    <property type="match status" value="1"/>
</dbReference>
<dbReference type="Proteomes" id="UP000619545">
    <property type="component" value="Unassembled WGS sequence"/>
</dbReference>
<organism evidence="4 5">
    <name type="scientific">Methanopyrus kandleri</name>
    <dbReference type="NCBI Taxonomy" id="2320"/>
    <lineage>
        <taxon>Archaea</taxon>
        <taxon>Methanobacteriati</taxon>
        <taxon>Methanobacteriota</taxon>
        <taxon>Methanomada group</taxon>
        <taxon>Methanopyri</taxon>
        <taxon>Methanopyrales</taxon>
        <taxon>Methanopyraceae</taxon>
        <taxon>Methanopyrus</taxon>
    </lineage>
</organism>
<evidence type="ECO:0000256" key="2">
    <source>
        <dbReference type="PROSITE-ProRule" id="PRU00626"/>
    </source>
</evidence>
<dbReference type="InterPro" id="IPR035920">
    <property type="entry name" value="YhbY-like_sf"/>
</dbReference>
<dbReference type="SMART" id="SM01103">
    <property type="entry name" value="CRS1_YhbY"/>
    <property type="match status" value="1"/>
</dbReference>
<dbReference type="InterPro" id="IPR051925">
    <property type="entry name" value="RNA-binding_domain"/>
</dbReference>
<reference evidence="4" key="1">
    <citation type="journal article" date="2020" name="bioRxiv">
        <title>A rank-normalized archaeal taxonomy based on genome phylogeny resolves widespread incomplete and uneven classifications.</title>
        <authorList>
            <person name="Rinke C."/>
            <person name="Chuvochina M."/>
            <person name="Mussig A.J."/>
            <person name="Chaumeil P.-A."/>
            <person name="Waite D.W."/>
            <person name="Whitman W.B."/>
            <person name="Parks D.H."/>
            <person name="Hugenholtz P."/>
        </authorList>
    </citation>
    <scope>NUCLEOTIDE SEQUENCE</scope>
    <source>
        <strain evidence="4">UBA8853</strain>
    </source>
</reference>
<feature type="domain" description="CRM" evidence="3">
    <location>
        <begin position="5"/>
        <end position="103"/>
    </location>
</feature>
<comment type="caution">
    <text evidence="4">The sequence shown here is derived from an EMBL/GenBank/DDBJ whole genome shotgun (WGS) entry which is preliminary data.</text>
</comment>
<dbReference type="Pfam" id="PF01985">
    <property type="entry name" value="CRS1_YhbY"/>
    <property type="match status" value="1"/>
</dbReference>
<evidence type="ECO:0000313" key="5">
    <source>
        <dbReference type="Proteomes" id="UP000619545"/>
    </source>
</evidence>
<dbReference type="AlphaFoldDB" id="A0A832T7L9"/>
<dbReference type="NCBIfam" id="TIGR00253">
    <property type="entry name" value="RNA_bind_YhbY"/>
    <property type="match status" value="1"/>
</dbReference>
<evidence type="ECO:0000256" key="1">
    <source>
        <dbReference type="ARBA" id="ARBA00022884"/>
    </source>
</evidence>
<dbReference type="OMA" id="FKPREGW"/>
<dbReference type="SUPFAM" id="SSF75471">
    <property type="entry name" value="YhbY-like"/>
    <property type="match status" value="1"/>
</dbReference>
<protein>
    <submittedName>
        <fullName evidence="4">Ribosome assembly RNA-binding protein YhbY</fullName>
    </submittedName>
</protein>
<dbReference type="GeneID" id="1478216"/>
<keyword evidence="1 2" id="KW-0694">RNA-binding</keyword>
<dbReference type="GO" id="GO:0003723">
    <property type="term" value="F:RNA binding"/>
    <property type="evidence" value="ECO:0007669"/>
    <property type="project" value="UniProtKB-UniRule"/>
</dbReference>
<name>A0A832T7L9_9EURY</name>
<sequence length="105" mass="12359">MTQVKRLSGKERRALRARAVLLDPVVRIGKKGLTSGVIQEVDRQLEERGLIKVRFERNILRRYDRKELAEELARKVNAELIDVRGRTAVLFRPREGWRRFHGLSR</sequence>
<evidence type="ECO:0000259" key="3">
    <source>
        <dbReference type="PROSITE" id="PS51295"/>
    </source>
</evidence>
<dbReference type="InterPro" id="IPR001890">
    <property type="entry name" value="RNA-binding_CRM"/>
</dbReference>
<dbReference type="PANTHER" id="PTHR40065:SF3">
    <property type="entry name" value="RNA-BINDING PROTEIN YHBY"/>
    <property type="match status" value="1"/>
</dbReference>
<dbReference type="PROSITE" id="PS51295">
    <property type="entry name" value="CRM"/>
    <property type="match status" value="1"/>
</dbReference>
<dbReference type="InterPro" id="IPR017924">
    <property type="entry name" value="RNA-binding_YhbY"/>
</dbReference>
<proteinExistence type="predicted"/>
<dbReference type="Gene3D" id="3.30.110.60">
    <property type="entry name" value="YhbY-like"/>
    <property type="match status" value="1"/>
</dbReference>
<dbReference type="EMBL" id="DUJS01000005">
    <property type="protein sequence ID" value="HII71094.1"/>
    <property type="molecule type" value="Genomic_DNA"/>
</dbReference>